<keyword evidence="2" id="KW-0813">Transport</keyword>
<evidence type="ECO:0000256" key="6">
    <source>
        <dbReference type="ARBA" id="ARBA00023010"/>
    </source>
</evidence>
<keyword evidence="5" id="KW-1133">Transmembrane helix</keyword>
<dbReference type="Proteomes" id="UP000267841">
    <property type="component" value="Unassembled WGS sequence"/>
</dbReference>
<evidence type="ECO:0000256" key="5">
    <source>
        <dbReference type="ARBA" id="ARBA00022989"/>
    </source>
</evidence>
<evidence type="ECO:0000256" key="3">
    <source>
        <dbReference type="ARBA" id="ARBA00022692"/>
    </source>
</evidence>
<dbReference type="RefSeq" id="WP_121010160.1">
    <property type="nucleotide sequence ID" value="NZ_RCCJ01000001.1"/>
</dbReference>
<evidence type="ECO:0000313" key="9">
    <source>
        <dbReference type="EMBL" id="RLJ70474.1"/>
    </source>
</evidence>
<organism evidence="9 10">
    <name type="scientific">Hydrogenivirga caldilitoris</name>
    <dbReference type="NCBI Taxonomy" id="246264"/>
    <lineage>
        <taxon>Bacteria</taxon>
        <taxon>Pseudomonadati</taxon>
        <taxon>Aquificota</taxon>
        <taxon>Aquificia</taxon>
        <taxon>Aquificales</taxon>
        <taxon>Aquificaceae</taxon>
        <taxon>Hydrogenivirga</taxon>
    </lineage>
</organism>
<comment type="caution">
    <text evidence="9">The sequence shown here is derived from an EMBL/GenBank/DDBJ whole genome shotgun (WGS) entry which is preliminary data.</text>
</comment>
<proteinExistence type="predicted"/>
<keyword evidence="4" id="KW-0653">Protein transport</keyword>
<dbReference type="InterPro" id="IPR003369">
    <property type="entry name" value="TatA/B/E"/>
</dbReference>
<protein>
    <submittedName>
        <fullName evidence="9">Sec-independent protein translocase protein TatA</fullName>
    </submittedName>
</protein>
<feature type="compositionally biased region" description="Basic and acidic residues" evidence="8">
    <location>
        <begin position="118"/>
        <end position="131"/>
    </location>
</feature>
<evidence type="ECO:0000256" key="1">
    <source>
        <dbReference type="ARBA" id="ARBA00004167"/>
    </source>
</evidence>
<evidence type="ECO:0000313" key="10">
    <source>
        <dbReference type="Proteomes" id="UP000267841"/>
    </source>
</evidence>
<dbReference type="Pfam" id="PF02416">
    <property type="entry name" value="TatA_B_E"/>
    <property type="match status" value="1"/>
</dbReference>
<feature type="region of interest" description="Disordered" evidence="8">
    <location>
        <begin position="56"/>
        <end position="131"/>
    </location>
</feature>
<keyword evidence="7" id="KW-0472">Membrane</keyword>
<evidence type="ECO:0000256" key="8">
    <source>
        <dbReference type="SAM" id="MobiDB-lite"/>
    </source>
</evidence>
<dbReference type="EMBL" id="RCCJ01000001">
    <property type="protein sequence ID" value="RLJ70474.1"/>
    <property type="molecule type" value="Genomic_DNA"/>
</dbReference>
<reference evidence="9 10" key="1">
    <citation type="submission" date="2018-10" db="EMBL/GenBank/DDBJ databases">
        <title>Genomic Encyclopedia of Archaeal and Bacterial Type Strains, Phase II (KMG-II): from individual species to whole genera.</title>
        <authorList>
            <person name="Goeker M."/>
        </authorList>
    </citation>
    <scope>NUCLEOTIDE SEQUENCE [LARGE SCALE GENOMIC DNA]</scope>
    <source>
        <strain evidence="9 10">DSM 16510</strain>
    </source>
</reference>
<comment type="subcellular location">
    <subcellularLocation>
        <location evidence="1">Membrane</location>
        <topology evidence="1">Single-pass membrane protein</topology>
    </subcellularLocation>
</comment>
<feature type="compositionally biased region" description="Acidic residues" evidence="8">
    <location>
        <begin position="67"/>
        <end position="90"/>
    </location>
</feature>
<gene>
    <name evidence="9" type="ORF">BCF55_0749</name>
</gene>
<dbReference type="GO" id="GO:0016020">
    <property type="term" value="C:membrane"/>
    <property type="evidence" value="ECO:0007669"/>
    <property type="project" value="UniProtKB-ARBA"/>
</dbReference>
<evidence type="ECO:0000256" key="7">
    <source>
        <dbReference type="ARBA" id="ARBA00023136"/>
    </source>
</evidence>
<keyword evidence="6" id="KW-0811">Translocation</keyword>
<keyword evidence="10" id="KW-1185">Reference proteome</keyword>
<keyword evidence="3" id="KW-0812">Transmembrane</keyword>
<accession>A0A497XQE1</accession>
<sequence>MEIQLIIVLMIAFIVLGPERMMDLAVKLGEAMRKVRDMWDEVRMQAYMEEINRKVLEEEKSGQLDERTEDETLDDYGELDEPLPDIEVQDYNERAVSEKAEEELKENERGEQPAPDDAPDRASEGTENKTN</sequence>
<evidence type="ECO:0000256" key="4">
    <source>
        <dbReference type="ARBA" id="ARBA00022927"/>
    </source>
</evidence>
<dbReference type="AlphaFoldDB" id="A0A497XQE1"/>
<feature type="compositionally biased region" description="Basic and acidic residues" evidence="8">
    <location>
        <begin position="56"/>
        <end position="66"/>
    </location>
</feature>
<dbReference type="OrthoDB" id="15554at2"/>
<evidence type="ECO:0000256" key="2">
    <source>
        <dbReference type="ARBA" id="ARBA00022448"/>
    </source>
</evidence>
<name>A0A497XQE1_9AQUI</name>
<dbReference type="GO" id="GO:0015031">
    <property type="term" value="P:protein transport"/>
    <property type="evidence" value="ECO:0007669"/>
    <property type="project" value="UniProtKB-KW"/>
</dbReference>
<dbReference type="Gene3D" id="1.20.5.3310">
    <property type="match status" value="1"/>
</dbReference>